<dbReference type="InterPro" id="IPR007321">
    <property type="entry name" value="Transposase_28"/>
</dbReference>
<evidence type="ECO:0000259" key="3">
    <source>
        <dbReference type="Pfam" id="PF04195"/>
    </source>
</evidence>
<dbReference type="Proteomes" id="UP001188597">
    <property type="component" value="Unassembled WGS sequence"/>
</dbReference>
<name>A0AA88VJJ7_9ASTE</name>
<dbReference type="AlphaFoldDB" id="A0AA88VJJ7"/>
<dbReference type="Pfam" id="PF04195">
    <property type="entry name" value="Transposase_28"/>
    <property type="match status" value="1"/>
</dbReference>
<evidence type="ECO:0000313" key="5">
    <source>
        <dbReference type="Proteomes" id="UP001188597"/>
    </source>
</evidence>
<gene>
    <name evidence="4" type="ORF">RJ639_013828</name>
</gene>
<protein>
    <recommendedName>
        <fullName evidence="3">Transposase (putative) gypsy type domain-containing protein</fullName>
    </recommendedName>
</protein>
<evidence type="ECO:0000256" key="1">
    <source>
        <dbReference type="SAM" id="Coils"/>
    </source>
</evidence>
<feature type="compositionally biased region" description="Polar residues" evidence="2">
    <location>
        <begin position="565"/>
        <end position="586"/>
    </location>
</feature>
<feature type="region of interest" description="Disordered" evidence="2">
    <location>
        <begin position="542"/>
        <end position="586"/>
    </location>
</feature>
<keyword evidence="1" id="KW-0175">Coiled coil</keyword>
<feature type="domain" description="Transposase (putative) gypsy type" evidence="3">
    <location>
        <begin position="110"/>
        <end position="162"/>
    </location>
</feature>
<accession>A0AA88VJJ7</accession>
<comment type="caution">
    <text evidence="4">The sequence shown here is derived from an EMBL/GenBank/DDBJ whole genome shotgun (WGS) entry which is preliminary data.</text>
</comment>
<sequence length="586" mass="65647">MSNEDEEYVSEPIVDIQGVRIEPTFDPLFLETGVPLVPFQESRGVPTKEVLRESAQSPKPFDVHTLRIKLSSYDLKLLRERCEIPPIIKLRLPDENESANMTTIDEIGVYWDMFINEFRVPLHPFFIKVLNAYGLAPGQFSPHAWRFMSFFIYQCHKLGLNPRSQRSEVCNVWLAECETRACNKLKETDLSETDLEHIGKLKEAEPLESRYPLNNAQLCECGIIFPPEPQDFVDEEDEEEEGENDPGKALTKPWVCLIVNANMSSRAQGDPPLFNAQGVLGDIIPDELASIHGLEEEEMQDLDFGALVSGSQPKAIETQTENFILGLTSMDKSKETPKKRKVSSRAGSRATSSSIRLDTPHRPAWGVSVDESVFKSPRMAWDWSSHAIIPMDRKTLSGYGVTETANGMAMAQVQIGTEKLIAADKVLDEEKKKVMIENNFCMEAEKKVEDLSKKVERLELSNAGMTAKNAELSAHVNDLEAEKSSVALQAVQLFKRSKVFLDQRLHDSKGALVHGYNECKSDVSKDHPELDKSIYEHKFAREVASETERRAEEAERKKAASSRALTSPMSRSLGTSGSASMAVSRP</sequence>
<feature type="compositionally biased region" description="Low complexity" evidence="2">
    <location>
        <begin position="344"/>
        <end position="354"/>
    </location>
</feature>
<reference evidence="4" key="1">
    <citation type="submission" date="2022-12" db="EMBL/GenBank/DDBJ databases">
        <title>Draft genome assemblies for two species of Escallonia (Escalloniales).</title>
        <authorList>
            <person name="Chanderbali A."/>
            <person name="Dervinis C."/>
            <person name="Anghel I."/>
            <person name="Soltis D."/>
            <person name="Soltis P."/>
            <person name="Zapata F."/>
        </authorList>
    </citation>
    <scope>NUCLEOTIDE SEQUENCE</scope>
    <source>
        <strain evidence="4">UCBG64.0493</strain>
        <tissue evidence="4">Leaf</tissue>
    </source>
</reference>
<dbReference type="EMBL" id="JAVXUP010001663">
    <property type="protein sequence ID" value="KAK3009263.1"/>
    <property type="molecule type" value="Genomic_DNA"/>
</dbReference>
<organism evidence="4 5">
    <name type="scientific">Escallonia herrerae</name>
    <dbReference type="NCBI Taxonomy" id="1293975"/>
    <lineage>
        <taxon>Eukaryota</taxon>
        <taxon>Viridiplantae</taxon>
        <taxon>Streptophyta</taxon>
        <taxon>Embryophyta</taxon>
        <taxon>Tracheophyta</taxon>
        <taxon>Spermatophyta</taxon>
        <taxon>Magnoliopsida</taxon>
        <taxon>eudicotyledons</taxon>
        <taxon>Gunneridae</taxon>
        <taxon>Pentapetalae</taxon>
        <taxon>asterids</taxon>
        <taxon>campanulids</taxon>
        <taxon>Escalloniales</taxon>
        <taxon>Escalloniaceae</taxon>
        <taxon>Escallonia</taxon>
    </lineage>
</organism>
<proteinExistence type="predicted"/>
<feature type="compositionally biased region" description="Basic and acidic residues" evidence="2">
    <location>
        <begin position="542"/>
        <end position="558"/>
    </location>
</feature>
<evidence type="ECO:0000256" key="2">
    <source>
        <dbReference type="SAM" id="MobiDB-lite"/>
    </source>
</evidence>
<keyword evidence="5" id="KW-1185">Reference proteome</keyword>
<feature type="coiled-coil region" evidence="1">
    <location>
        <begin position="441"/>
        <end position="482"/>
    </location>
</feature>
<evidence type="ECO:0000313" key="4">
    <source>
        <dbReference type="EMBL" id="KAK3009263.1"/>
    </source>
</evidence>
<feature type="region of interest" description="Disordered" evidence="2">
    <location>
        <begin position="328"/>
        <end position="357"/>
    </location>
</feature>